<evidence type="ECO:0000259" key="4">
    <source>
        <dbReference type="Pfam" id="PF00171"/>
    </source>
</evidence>
<dbReference type="InterPro" id="IPR044148">
    <property type="entry name" value="ALDH_GabD1-like"/>
</dbReference>
<dbReference type="GO" id="GO:0016491">
    <property type="term" value="F:oxidoreductase activity"/>
    <property type="evidence" value="ECO:0007669"/>
    <property type="project" value="UniProtKB-KW"/>
</dbReference>
<gene>
    <name evidence="5" type="ORF">ACFQL9_11245</name>
</gene>
<dbReference type="InterPro" id="IPR015590">
    <property type="entry name" value="Aldehyde_DH_dom"/>
</dbReference>
<dbReference type="GeneID" id="81125941"/>
<evidence type="ECO:0000313" key="6">
    <source>
        <dbReference type="Proteomes" id="UP001596461"/>
    </source>
</evidence>
<evidence type="ECO:0000313" key="5">
    <source>
        <dbReference type="EMBL" id="MFC7070217.1"/>
    </source>
</evidence>
<protein>
    <submittedName>
        <fullName evidence="5">NAD-dependent succinate-semialdehyde dehydrogenase</fullName>
    </submittedName>
</protein>
<dbReference type="InterPro" id="IPR047110">
    <property type="entry name" value="GABD/Sad-like"/>
</dbReference>
<dbReference type="SUPFAM" id="SSF53720">
    <property type="entry name" value="ALDH-like"/>
    <property type="match status" value="1"/>
</dbReference>
<dbReference type="EMBL" id="JBHTAH010000009">
    <property type="protein sequence ID" value="MFC7070217.1"/>
    <property type="molecule type" value="Genomic_DNA"/>
</dbReference>
<organism evidence="5 6">
    <name type="scientific">Halobaculum lipolyticum</name>
    <dbReference type="NCBI Taxonomy" id="3032001"/>
    <lineage>
        <taxon>Archaea</taxon>
        <taxon>Methanobacteriati</taxon>
        <taxon>Methanobacteriota</taxon>
        <taxon>Stenosarchaea group</taxon>
        <taxon>Halobacteria</taxon>
        <taxon>Halobacteriales</taxon>
        <taxon>Haloferacaceae</taxon>
        <taxon>Halobaculum</taxon>
    </lineage>
</organism>
<evidence type="ECO:0000256" key="1">
    <source>
        <dbReference type="ARBA" id="ARBA00009986"/>
    </source>
</evidence>
<keyword evidence="6" id="KW-1185">Reference proteome</keyword>
<proteinExistence type="inferred from homology"/>
<dbReference type="Gene3D" id="3.40.309.10">
    <property type="entry name" value="Aldehyde Dehydrogenase, Chain A, domain 2"/>
    <property type="match status" value="1"/>
</dbReference>
<dbReference type="Pfam" id="PF00171">
    <property type="entry name" value="Aldedh"/>
    <property type="match status" value="1"/>
</dbReference>
<dbReference type="AlphaFoldDB" id="A0ABD5WAC8"/>
<name>A0ABD5WAC8_9EURY</name>
<dbReference type="FunFam" id="3.40.309.10:FF:000010">
    <property type="entry name" value="Gamma-aminobutyraldehyde dehydrogenase"/>
    <property type="match status" value="1"/>
</dbReference>
<dbReference type="Proteomes" id="UP001596461">
    <property type="component" value="Unassembled WGS sequence"/>
</dbReference>
<accession>A0ABD5WAC8</accession>
<dbReference type="InterPro" id="IPR016162">
    <property type="entry name" value="Ald_DH_N"/>
</dbReference>
<keyword evidence="3" id="KW-0560">Oxidoreductase</keyword>
<dbReference type="Gene3D" id="3.40.605.10">
    <property type="entry name" value="Aldehyde Dehydrogenase, Chain A, domain 1"/>
    <property type="match status" value="1"/>
</dbReference>
<feature type="domain" description="Aldehyde dehydrogenase" evidence="4">
    <location>
        <begin position="1"/>
        <end position="450"/>
    </location>
</feature>
<dbReference type="PANTHER" id="PTHR43217:SF1">
    <property type="entry name" value="SUCCINATE SEMIALDEHYDE DEHYDROGENASE [NAD(P)+] SAD"/>
    <property type="match status" value="1"/>
</dbReference>
<sequence length="482" mass="51401">MESVDPATGAAIAEYDEHDTAAVDAALSTAADRFDSWSARAIQDRCRLLERTADLLRERTDEYATLMTREMGKPIGQARSEVEKCAWVCDYYAERAPEQLADEVVGTEADARTLVSYEPVGPVLAVMPWNFPFWQVFRFLAPTLAAGNVGLLKHASNVPGCALAIEEVLRDAGVPEGVFTTLLIGSDRVDDVIRDDRVRAVTLTGSEPAGRSVAATAGEALKKTVLELGGSDPFVVLDDAPVEATAEKAAFARTQNNGQSCIAAKRFVVHTDVYDEFVDAFAAELDALTVGDPTDEATDVGPQAREDLVADLHDQVQRSVDAGATLALGGEPLDREGPYYPPTLLTDVPEDAPAATEETFGPVAAVFEAEDDADALALANDTSFGLGASVWTADLDRGERFARGFDAGCCFVNEYVKSDPRVPFGGVKESGYGRELSRHGIREFVNRKTIWVQHGFGEDDGLGTVDDAGGAGVDLTDGGNGS</sequence>
<dbReference type="RefSeq" id="WP_284031076.1">
    <property type="nucleotide sequence ID" value="NZ_CP126154.1"/>
</dbReference>
<reference evidence="5 6" key="1">
    <citation type="journal article" date="2019" name="Int. J. Syst. Evol. Microbiol.">
        <title>The Global Catalogue of Microorganisms (GCM) 10K type strain sequencing project: providing services to taxonomists for standard genome sequencing and annotation.</title>
        <authorList>
            <consortium name="The Broad Institute Genomics Platform"/>
            <consortium name="The Broad Institute Genome Sequencing Center for Infectious Disease"/>
            <person name="Wu L."/>
            <person name="Ma J."/>
        </authorList>
    </citation>
    <scope>NUCLEOTIDE SEQUENCE [LARGE SCALE GENOMIC DNA]</scope>
    <source>
        <strain evidence="5 6">DT31</strain>
    </source>
</reference>
<comment type="caution">
    <text evidence="5">The sequence shown here is derived from an EMBL/GenBank/DDBJ whole genome shotgun (WGS) entry which is preliminary data.</text>
</comment>
<keyword evidence="2" id="KW-0521">NADP</keyword>
<comment type="similarity">
    <text evidence="1">Belongs to the aldehyde dehydrogenase family.</text>
</comment>
<dbReference type="InterPro" id="IPR016161">
    <property type="entry name" value="Ald_DH/histidinol_DH"/>
</dbReference>
<dbReference type="PANTHER" id="PTHR43217">
    <property type="entry name" value="SUCCINATE SEMIALDEHYDE DEHYDROGENASE [NAD(P)+] SAD"/>
    <property type="match status" value="1"/>
</dbReference>
<evidence type="ECO:0000256" key="2">
    <source>
        <dbReference type="ARBA" id="ARBA00022857"/>
    </source>
</evidence>
<dbReference type="InterPro" id="IPR016163">
    <property type="entry name" value="Ald_DH_C"/>
</dbReference>
<evidence type="ECO:0000256" key="3">
    <source>
        <dbReference type="ARBA" id="ARBA00023002"/>
    </source>
</evidence>
<dbReference type="FunFam" id="3.40.605.10:FF:000012">
    <property type="entry name" value="NAD-dependent succinate-semialdehyde dehydrogenase"/>
    <property type="match status" value="1"/>
</dbReference>
<dbReference type="CDD" id="cd07100">
    <property type="entry name" value="ALDH_SSADH1_GabD1"/>
    <property type="match status" value="1"/>
</dbReference>